<dbReference type="Proteomes" id="UP000068026">
    <property type="component" value="Chromosome"/>
</dbReference>
<sequence length="304" mass="36243">MKVLFLGFLKLKFDSNKYISFKNYIEFKEKVDNIFEVNNIELEKIPQKPTLDDSYAFYDFILEYQSEKYYEFMSIMEEFKLNDQVHFRLEFKFTNKEMEQAPLLSMATHYDFYATNIKFPSEFGTKYDKVFVCPKCGSIIYKQISELYWNTAQMKKKLFLEIPADFYSGSHAIIITERLANIFKEQGFTGYSLEPVIHVGKKDKEIKCFQMIINHTMPPFSEKMPYIIDEDDCLFCSKKGRIKFPPYYDEASLNYYEDFNLSYEVSWGKKSRQSLLLVSQRVKRLFDTLKIKPVYEPVVIVKEE</sequence>
<reference evidence="4" key="4">
    <citation type="submission" date="2016-11" db="EMBL/GenBank/DDBJ databases">
        <authorList>
            <person name="Jaros S."/>
            <person name="Januszkiewicz K."/>
            <person name="Wedrychowicz H."/>
        </authorList>
    </citation>
    <scope>NUCLEOTIDE SEQUENCE [LARGE SCALE GENOMIC DNA]</scope>
    <source>
        <strain evidence="4">DSM 1682</strain>
    </source>
</reference>
<dbReference type="KEGG" id="cpro:CPRO_19990"/>
<dbReference type="OrthoDB" id="2736797at2"/>
<gene>
    <name evidence="1" type="ORF">CPRO_19990</name>
    <name evidence="2" type="ORF">SAMN02745151_02020</name>
</gene>
<evidence type="ECO:0000313" key="1">
    <source>
        <dbReference type="EMBL" id="AMJ41581.1"/>
    </source>
</evidence>
<dbReference type="EMBL" id="CP014223">
    <property type="protein sequence ID" value="AMJ41581.1"/>
    <property type="molecule type" value="Genomic_DNA"/>
</dbReference>
<protein>
    <submittedName>
        <fullName evidence="2">Uncharacterized protein</fullName>
    </submittedName>
</protein>
<dbReference type="RefSeq" id="WP_066051043.1">
    <property type="nucleotide sequence ID" value="NZ_CP014223.1"/>
</dbReference>
<evidence type="ECO:0000313" key="3">
    <source>
        <dbReference type="Proteomes" id="UP000068026"/>
    </source>
</evidence>
<reference evidence="1 3" key="1">
    <citation type="journal article" date="2016" name="Genome Announc.">
        <title>Complete Genome Sequence of the Amino Acid-Fermenting Clostridium propionicum X2 (DSM 1682).</title>
        <authorList>
            <person name="Poehlein A."/>
            <person name="Schlien K."/>
            <person name="Chowdhury N.P."/>
            <person name="Gottschalk G."/>
            <person name="Buckel W."/>
            <person name="Daniel R."/>
        </authorList>
    </citation>
    <scope>NUCLEOTIDE SEQUENCE [LARGE SCALE GENOMIC DNA]</scope>
    <source>
        <strain evidence="1 3">X2</strain>
    </source>
</reference>
<dbReference type="EMBL" id="FQUA01000009">
    <property type="protein sequence ID" value="SHE86525.1"/>
    <property type="molecule type" value="Genomic_DNA"/>
</dbReference>
<name>A0A0X8V9L4_ANAPI</name>
<dbReference type="Proteomes" id="UP000184204">
    <property type="component" value="Unassembled WGS sequence"/>
</dbReference>
<evidence type="ECO:0000313" key="4">
    <source>
        <dbReference type="Proteomes" id="UP000184204"/>
    </source>
</evidence>
<evidence type="ECO:0000313" key="2">
    <source>
        <dbReference type="EMBL" id="SHE86525.1"/>
    </source>
</evidence>
<reference evidence="2" key="3">
    <citation type="submission" date="2016-11" db="EMBL/GenBank/DDBJ databases">
        <authorList>
            <person name="Varghese N."/>
            <person name="Submissions S."/>
        </authorList>
    </citation>
    <scope>NUCLEOTIDE SEQUENCE</scope>
    <source>
        <strain evidence="2">DSM 1682</strain>
    </source>
</reference>
<proteinExistence type="predicted"/>
<accession>A0A0X8V9L4</accession>
<organism evidence="2 4">
    <name type="scientific">Anaerotignum propionicum DSM 1682</name>
    <dbReference type="NCBI Taxonomy" id="991789"/>
    <lineage>
        <taxon>Bacteria</taxon>
        <taxon>Bacillati</taxon>
        <taxon>Bacillota</taxon>
        <taxon>Clostridia</taxon>
        <taxon>Lachnospirales</taxon>
        <taxon>Anaerotignaceae</taxon>
        <taxon>Anaerotignum</taxon>
    </lineage>
</organism>
<reference evidence="3" key="2">
    <citation type="submission" date="2016-01" db="EMBL/GenBank/DDBJ databases">
        <authorList>
            <person name="Poehlein A."/>
            <person name="Schlien K."/>
            <person name="Gottschalk G."/>
            <person name="Buckel W."/>
            <person name="Daniel R."/>
        </authorList>
    </citation>
    <scope>NUCLEOTIDE SEQUENCE [LARGE SCALE GENOMIC DNA]</scope>
    <source>
        <strain evidence="3">X2</strain>
    </source>
</reference>
<dbReference type="AlphaFoldDB" id="A0A0X8V9L4"/>
<keyword evidence="3" id="KW-1185">Reference proteome</keyword>